<dbReference type="KEGG" id="cau:Caur_0157"/>
<evidence type="ECO:0000313" key="5">
    <source>
        <dbReference type="EMBL" id="ABY33411.1"/>
    </source>
</evidence>
<feature type="domain" description="Bacterial bifunctional deaminase-reductase C-terminal" evidence="4">
    <location>
        <begin position="4"/>
        <end position="212"/>
    </location>
</feature>
<dbReference type="Proteomes" id="UP000002008">
    <property type="component" value="Chromosome"/>
</dbReference>
<dbReference type="Gene3D" id="3.40.430.10">
    <property type="entry name" value="Dihydrofolate Reductase, subunit A"/>
    <property type="match status" value="1"/>
</dbReference>
<gene>
    <name evidence="5" type="ordered locus">Caur_0157</name>
</gene>
<dbReference type="InterPro" id="IPR050765">
    <property type="entry name" value="Riboflavin_Biosynth_HTPR"/>
</dbReference>
<evidence type="ECO:0000256" key="3">
    <source>
        <dbReference type="ARBA" id="ARBA00023002"/>
    </source>
</evidence>
<keyword evidence="2" id="KW-0521">NADP</keyword>
<dbReference type="InterPro" id="IPR024072">
    <property type="entry name" value="DHFR-like_dom_sf"/>
</dbReference>
<reference evidence="6" key="1">
    <citation type="journal article" date="2011" name="BMC Genomics">
        <title>Complete genome sequence of the filamentous anoxygenic phototrophic bacterium Chloroflexus aurantiacus.</title>
        <authorList>
            <person name="Tang K.H."/>
            <person name="Barry K."/>
            <person name="Chertkov O."/>
            <person name="Dalin E."/>
            <person name="Han C.S."/>
            <person name="Hauser L.J."/>
            <person name="Honchak B.M."/>
            <person name="Karbach L.E."/>
            <person name="Land M.L."/>
            <person name="Lapidus A."/>
            <person name="Larimer F.W."/>
            <person name="Mikhailova N."/>
            <person name="Pitluck S."/>
            <person name="Pierson B.K."/>
            <person name="Blankenship R.E."/>
        </authorList>
    </citation>
    <scope>NUCLEOTIDE SEQUENCE [LARGE SCALE GENOMIC DNA]</scope>
    <source>
        <strain evidence="6">ATCC 29366 / DSM 635 / J-10-fl</strain>
    </source>
</reference>
<dbReference type="PANTHER" id="PTHR38011:SF7">
    <property type="entry name" value="2,5-DIAMINO-6-RIBOSYLAMINO-4(3H)-PYRIMIDINONE 5'-PHOSPHATE REDUCTASE"/>
    <property type="match status" value="1"/>
</dbReference>
<dbReference type="STRING" id="324602.Caur_0157"/>
<dbReference type="NCBIfam" id="TIGR00227">
    <property type="entry name" value="ribD_Cterm"/>
    <property type="match status" value="1"/>
</dbReference>
<organism evidence="5 6">
    <name type="scientific">Chloroflexus aurantiacus (strain ATCC 29366 / DSM 635 / J-10-fl)</name>
    <dbReference type="NCBI Taxonomy" id="324602"/>
    <lineage>
        <taxon>Bacteria</taxon>
        <taxon>Bacillati</taxon>
        <taxon>Chloroflexota</taxon>
        <taxon>Chloroflexia</taxon>
        <taxon>Chloroflexales</taxon>
        <taxon>Chloroflexineae</taxon>
        <taxon>Chloroflexaceae</taxon>
        <taxon>Chloroflexus</taxon>
    </lineage>
</organism>
<dbReference type="eggNOG" id="COG1985">
    <property type="taxonomic scope" value="Bacteria"/>
</dbReference>
<evidence type="ECO:0000256" key="2">
    <source>
        <dbReference type="ARBA" id="ARBA00022857"/>
    </source>
</evidence>
<dbReference type="GO" id="GO:0050661">
    <property type="term" value="F:NADP binding"/>
    <property type="evidence" value="ECO:0007669"/>
    <property type="project" value="InterPro"/>
</dbReference>
<evidence type="ECO:0000259" key="4">
    <source>
        <dbReference type="Pfam" id="PF01872"/>
    </source>
</evidence>
<dbReference type="InterPro" id="IPR011549">
    <property type="entry name" value="RibD_C"/>
</dbReference>
<dbReference type="GO" id="GO:0008703">
    <property type="term" value="F:5-amino-6-(5-phosphoribosylamino)uracil reductase activity"/>
    <property type="evidence" value="ECO:0007669"/>
    <property type="project" value="UniProtKB-EC"/>
</dbReference>
<dbReference type="HOGENOM" id="CLU_036590_4_0_0"/>
<dbReference type="Pfam" id="PF01872">
    <property type="entry name" value="RibD_C"/>
    <property type="match status" value="1"/>
</dbReference>
<keyword evidence="3 5" id="KW-0560">Oxidoreductase</keyword>
<protein>
    <submittedName>
        <fullName evidence="5">5-amino-6-(5-phosphoribosylamino)uracil reductase</fullName>
        <ecNumber evidence="5">1.1.1.193</ecNumber>
    </submittedName>
</protein>
<dbReference type="InParanoid" id="A9WC18"/>
<dbReference type="UniPathway" id="UPA00275"/>
<dbReference type="EMBL" id="CP000909">
    <property type="protein sequence ID" value="ABY33411.1"/>
    <property type="molecule type" value="Genomic_DNA"/>
</dbReference>
<comment type="pathway">
    <text evidence="1">Cofactor biosynthesis; riboflavin biosynthesis.</text>
</comment>
<dbReference type="PANTHER" id="PTHR38011">
    <property type="entry name" value="DIHYDROFOLATE REDUCTASE FAMILY PROTEIN (AFU_ORTHOLOGUE AFUA_8G06820)"/>
    <property type="match status" value="1"/>
</dbReference>
<accession>A9WC18</accession>
<dbReference type="EnsemblBacteria" id="ABY33411">
    <property type="protein sequence ID" value="ABY33411"/>
    <property type="gene ID" value="Caur_0157"/>
</dbReference>
<keyword evidence="6" id="KW-1185">Reference proteome</keyword>
<dbReference type="RefSeq" id="WP_012256067.1">
    <property type="nucleotide sequence ID" value="NC_010175.1"/>
</dbReference>
<dbReference type="InterPro" id="IPR002734">
    <property type="entry name" value="RibDG_C"/>
</dbReference>
<dbReference type="AlphaFoldDB" id="A9WC18"/>
<name>A9WC18_CHLAA</name>
<sequence>MMRPRVTLCFAQTLDGRVAAVDGSSQWISGPESLRFCHHLRANSDAIMVGVGTVLRDDPRLTTRLVAGPDPLRVIVDTHLRTPTTAAVIRDGAGTGTLLACTAAAPLERRIALQECGATVLTMPEAAGGGVDLAALLTALGERGVASVMVEGGARLITSLLRANLVDALAVTIAPIILGSGPSAIGDLGILTLNQALRLTNVTWTTYGADVVIEGDLAHHQ</sequence>
<dbReference type="SUPFAM" id="SSF53597">
    <property type="entry name" value="Dihydrofolate reductase-like"/>
    <property type="match status" value="1"/>
</dbReference>
<dbReference type="PATRIC" id="fig|324602.8.peg.180"/>
<evidence type="ECO:0000256" key="1">
    <source>
        <dbReference type="ARBA" id="ARBA00005104"/>
    </source>
</evidence>
<dbReference type="EC" id="1.1.1.193" evidence="5"/>
<proteinExistence type="predicted"/>
<dbReference type="GO" id="GO:0009231">
    <property type="term" value="P:riboflavin biosynthetic process"/>
    <property type="evidence" value="ECO:0007669"/>
    <property type="project" value="UniProtKB-UniPathway"/>
</dbReference>
<evidence type="ECO:0000313" key="6">
    <source>
        <dbReference type="Proteomes" id="UP000002008"/>
    </source>
</evidence>